<reference evidence="11 12" key="1">
    <citation type="journal article" date="2015" name="Genome Biol. Evol.">
        <title>Phylogenomic analyses indicate that early fungi evolved digesting cell walls of algal ancestors of land plants.</title>
        <authorList>
            <person name="Chang Y."/>
            <person name="Wang S."/>
            <person name="Sekimoto S."/>
            <person name="Aerts A.L."/>
            <person name="Choi C."/>
            <person name="Clum A."/>
            <person name="LaButti K.M."/>
            <person name="Lindquist E.A."/>
            <person name="Yee Ngan C."/>
            <person name="Ohm R.A."/>
            <person name="Salamov A.A."/>
            <person name="Grigoriev I.V."/>
            <person name="Spatafora J.W."/>
            <person name="Berbee M.L."/>
        </authorList>
    </citation>
    <scope>NUCLEOTIDE SEQUENCE [LARGE SCALE GENOMIC DNA]</scope>
    <source>
        <strain evidence="11 12">NRRL 28638</strain>
    </source>
</reference>
<feature type="signal peptide" evidence="10">
    <location>
        <begin position="1"/>
        <end position="24"/>
    </location>
</feature>
<dbReference type="InterPro" id="IPR021149">
    <property type="entry name" value="OligosaccharylTrfase_OST3/OST6"/>
</dbReference>
<evidence type="ECO:0000313" key="11">
    <source>
        <dbReference type="EMBL" id="KXN74773.1"/>
    </source>
</evidence>
<evidence type="ECO:0000256" key="5">
    <source>
        <dbReference type="ARBA" id="ARBA00022729"/>
    </source>
</evidence>
<feature type="transmembrane region" description="Helical" evidence="9">
    <location>
        <begin position="219"/>
        <end position="237"/>
    </location>
</feature>
<dbReference type="AlphaFoldDB" id="A0A137PIF2"/>
<evidence type="ECO:0000256" key="7">
    <source>
        <dbReference type="ARBA" id="ARBA00022989"/>
    </source>
</evidence>
<keyword evidence="5 10" id="KW-0732">Signal</keyword>
<protein>
    <recommendedName>
        <fullName evidence="13">Magnesium transporter protein 1</fullName>
    </recommendedName>
</protein>
<feature type="transmembrane region" description="Helical" evidence="9">
    <location>
        <begin position="271"/>
        <end position="288"/>
    </location>
</feature>
<evidence type="ECO:0000256" key="2">
    <source>
        <dbReference type="ARBA" id="ARBA00004477"/>
    </source>
</evidence>
<dbReference type="Proteomes" id="UP000070444">
    <property type="component" value="Unassembled WGS sequence"/>
</dbReference>
<evidence type="ECO:0000256" key="4">
    <source>
        <dbReference type="ARBA" id="ARBA00022692"/>
    </source>
</evidence>
<dbReference type="GO" id="GO:0008250">
    <property type="term" value="C:oligosaccharyltransferase complex"/>
    <property type="evidence" value="ECO:0007669"/>
    <property type="project" value="TreeGrafter"/>
</dbReference>
<dbReference type="Pfam" id="PF04756">
    <property type="entry name" value="OST3_OST6"/>
    <property type="match status" value="1"/>
</dbReference>
<keyword evidence="6" id="KW-0256">Endoplasmic reticulum</keyword>
<dbReference type="EMBL" id="KQ964420">
    <property type="protein sequence ID" value="KXN74773.1"/>
    <property type="molecule type" value="Genomic_DNA"/>
</dbReference>
<dbReference type="PANTHER" id="PTHR12692">
    <property type="entry name" value="DOLICHYL-DIPHOSPHOOLIGOSACCHARIDE--PROTEIN GLYCOSYLTRANSFERASE-RELATED"/>
    <property type="match status" value="1"/>
</dbReference>
<comment type="subcellular location">
    <subcellularLocation>
        <location evidence="2">Endoplasmic reticulum membrane</location>
        <topology evidence="2">Multi-pass membrane protein</topology>
    </subcellularLocation>
</comment>
<feature type="chain" id="PRO_5007294916" description="Magnesium transporter protein 1" evidence="10">
    <location>
        <begin position="25"/>
        <end position="334"/>
    </location>
</feature>
<keyword evidence="4 9" id="KW-0812">Transmembrane</keyword>
<evidence type="ECO:0000256" key="9">
    <source>
        <dbReference type="SAM" id="Phobius"/>
    </source>
</evidence>
<evidence type="ECO:0000313" key="12">
    <source>
        <dbReference type="Proteomes" id="UP000070444"/>
    </source>
</evidence>
<keyword evidence="8 9" id="KW-0472">Membrane</keyword>
<dbReference type="Gene3D" id="3.40.30.10">
    <property type="entry name" value="Glutaredoxin"/>
    <property type="match status" value="1"/>
</dbReference>
<dbReference type="OrthoDB" id="67566at2759"/>
<evidence type="ECO:0000256" key="8">
    <source>
        <dbReference type="ARBA" id="ARBA00023136"/>
    </source>
</evidence>
<evidence type="ECO:0000256" key="3">
    <source>
        <dbReference type="ARBA" id="ARBA00009561"/>
    </source>
</evidence>
<dbReference type="InterPro" id="IPR036249">
    <property type="entry name" value="Thioredoxin-like_sf"/>
</dbReference>
<dbReference type="STRING" id="796925.A0A137PIF2"/>
<dbReference type="PANTHER" id="PTHR12692:SF0">
    <property type="entry name" value="GH11935P"/>
    <property type="match status" value="1"/>
</dbReference>
<comment type="similarity">
    <text evidence="3">Belongs to the OST3/OST6 family.</text>
</comment>
<proteinExistence type="inferred from homology"/>
<evidence type="ECO:0008006" key="13">
    <source>
        <dbReference type="Google" id="ProtNLM"/>
    </source>
</evidence>
<evidence type="ECO:0000256" key="10">
    <source>
        <dbReference type="SAM" id="SignalP"/>
    </source>
</evidence>
<dbReference type="OMA" id="VLFGMYS"/>
<dbReference type="SUPFAM" id="SSF52833">
    <property type="entry name" value="Thioredoxin-like"/>
    <property type="match status" value="1"/>
</dbReference>
<accession>A0A137PIF2</accession>
<evidence type="ECO:0000256" key="6">
    <source>
        <dbReference type="ARBA" id="ARBA00022824"/>
    </source>
</evidence>
<organism evidence="11 12">
    <name type="scientific">Conidiobolus coronatus (strain ATCC 28846 / CBS 209.66 / NRRL 28638)</name>
    <name type="common">Delacroixia coronata</name>
    <dbReference type="NCBI Taxonomy" id="796925"/>
    <lineage>
        <taxon>Eukaryota</taxon>
        <taxon>Fungi</taxon>
        <taxon>Fungi incertae sedis</taxon>
        <taxon>Zoopagomycota</taxon>
        <taxon>Entomophthoromycotina</taxon>
        <taxon>Entomophthoromycetes</taxon>
        <taxon>Entomophthorales</taxon>
        <taxon>Ancylistaceae</taxon>
        <taxon>Conidiobolus</taxon>
    </lineage>
</organism>
<feature type="transmembrane region" description="Helical" evidence="9">
    <location>
        <begin position="186"/>
        <end position="207"/>
    </location>
</feature>
<gene>
    <name evidence="11" type="ORF">CONCODRAFT_2092</name>
</gene>
<keyword evidence="7 9" id="KW-1133">Transmembrane helix</keyword>
<comment type="function">
    <text evidence="1">Subunit of the oligosaccharyl transferase (OST) complex that catalyzes the initial transfer of a defined glycan (Glc(3)Man(9)GlcNAc(2) in eukaryotes) from the lipid carrier dolichol-pyrophosphate to an asparagine residue within an Asn-X-Ser/Thr consensus motif in nascent polypeptide chains, the first step in protein N-glycosylation. N-glycosylation occurs cotranslationally and the complex associates with the Sec61 complex at the channel-forming translocon complex that mediates protein translocation across the endoplasmic reticulum (ER). All subunits are required for a maximal enzyme activity.</text>
</comment>
<evidence type="ECO:0000256" key="1">
    <source>
        <dbReference type="ARBA" id="ARBA00002791"/>
    </source>
</evidence>
<dbReference type="GO" id="GO:0018279">
    <property type="term" value="P:protein N-linked glycosylation via asparagine"/>
    <property type="evidence" value="ECO:0007669"/>
    <property type="project" value="TreeGrafter"/>
</dbReference>
<name>A0A137PIF2_CONC2</name>
<feature type="transmembrane region" description="Helical" evidence="9">
    <location>
        <begin position="300"/>
        <end position="322"/>
    </location>
</feature>
<keyword evidence="12" id="KW-1185">Reference proteome</keyword>
<sequence>MKLDIINKLIHLILSFSLLGSVLAKAKKAKSSGLNQEDIFNRITTHPTDNGVLNLSEKDFKDFIRTPRNFSLAVALTALGAEFGCTQCVEFDENLKLVASSWQRNPNKNKLFIGVLDFENAQSVFLKYKLRGAPNLFYFPASETTSKDPKHEEYELSTIGFEPEPLVKFLEEKTGEKIKIVRPINWKLYGGIAGAVSLVGFASYFILPKLKNIFVETNIWAALSLVFILMMVSGHMFNQIRHPSFMAQEKSGKVKIWHQGFQDQYGVESQIIALVYGVSSFIIVTLVSKVTPIKNEHVKFALVAILCLGLSSTLIYLSSVFYTKFPMYPFTLLK</sequence>